<keyword evidence="1" id="KW-0472">Membrane</keyword>
<feature type="transmembrane region" description="Helical" evidence="1">
    <location>
        <begin position="20"/>
        <end position="40"/>
    </location>
</feature>
<keyword evidence="1" id="KW-0812">Transmembrane</keyword>
<sequence length="171" mass="19919">MFGEKKLFFGMHLFYKRHGFLLFEWLVVLSIIGILMTCTIPRLSCWYEKRTLELAAGELAQAIRETQITSKNERSDMRHYAEGLIFRCFMKDGYVVYQVEKGSRVIYPKGRLPKGIALASNGTAPAMVFKRDAFAGRSRIYTYRLFSKEHKYGIRVVCAMYTGRIQIIKEY</sequence>
<accession>A0A1B3WC84</accession>
<evidence type="ECO:0008006" key="4">
    <source>
        <dbReference type="Google" id="ProtNLM"/>
    </source>
</evidence>
<dbReference type="KEGG" id="dpn:BCB69_00120"/>
<evidence type="ECO:0000256" key="1">
    <source>
        <dbReference type="SAM" id="Phobius"/>
    </source>
</evidence>
<gene>
    <name evidence="2" type="ORF">BCB69_00120</name>
</gene>
<dbReference type="STRING" id="39950.BCB69_00120"/>
<dbReference type="AlphaFoldDB" id="A0A1B3WC84"/>
<dbReference type="SUPFAM" id="SSF54523">
    <property type="entry name" value="Pili subunits"/>
    <property type="match status" value="1"/>
</dbReference>
<dbReference type="Proteomes" id="UP000094757">
    <property type="component" value="Chromosome"/>
</dbReference>
<evidence type="ECO:0000313" key="2">
    <source>
        <dbReference type="EMBL" id="AOH38536.1"/>
    </source>
</evidence>
<evidence type="ECO:0000313" key="3">
    <source>
        <dbReference type="Proteomes" id="UP000094757"/>
    </source>
</evidence>
<dbReference type="InterPro" id="IPR045584">
    <property type="entry name" value="Pilin-like"/>
</dbReference>
<keyword evidence="1" id="KW-1133">Transmembrane helix</keyword>
<dbReference type="EMBL" id="CP017037">
    <property type="protein sequence ID" value="AOH38536.1"/>
    <property type="molecule type" value="Genomic_DNA"/>
</dbReference>
<proteinExistence type="predicted"/>
<protein>
    <recommendedName>
        <fullName evidence="4">Prepilin-type N-terminal cleavage/methylation domain-containing protein</fullName>
    </recommendedName>
</protein>
<reference evidence="3" key="1">
    <citation type="submission" date="2016-08" db="EMBL/GenBank/DDBJ databases">
        <authorList>
            <person name="Holder M.E."/>
            <person name="Ajami N.J."/>
            <person name="Petrosino J.F."/>
        </authorList>
    </citation>
    <scope>NUCLEOTIDE SEQUENCE [LARGE SCALE GENOMIC DNA]</scope>
    <source>
        <strain evidence="3">F0677</strain>
    </source>
</reference>
<organism evidence="2 3">
    <name type="scientific">Dialister pneumosintes</name>
    <dbReference type="NCBI Taxonomy" id="39950"/>
    <lineage>
        <taxon>Bacteria</taxon>
        <taxon>Bacillati</taxon>
        <taxon>Bacillota</taxon>
        <taxon>Negativicutes</taxon>
        <taxon>Veillonellales</taxon>
        <taxon>Veillonellaceae</taxon>
        <taxon>Dialister</taxon>
    </lineage>
</organism>
<name>A0A1B3WC84_9FIRM</name>